<name>A0A9P6U5G6_9FUNG</name>
<dbReference type="InterPro" id="IPR031722">
    <property type="entry name" value="Coilin_N"/>
</dbReference>
<dbReference type="PANTHER" id="PTHR15197">
    <property type="entry name" value="COILIN P80"/>
    <property type="match status" value="1"/>
</dbReference>
<dbReference type="InterPro" id="IPR056398">
    <property type="entry name" value="Tudor_Coilin"/>
</dbReference>
<comment type="caution">
    <text evidence="4">The sequence shown here is derived from an EMBL/GenBank/DDBJ whole genome shotgun (WGS) entry which is preliminary data.</text>
</comment>
<feature type="compositionally biased region" description="Basic residues" evidence="1">
    <location>
        <begin position="253"/>
        <end position="268"/>
    </location>
</feature>
<evidence type="ECO:0000313" key="4">
    <source>
        <dbReference type="EMBL" id="KAG0260416.1"/>
    </source>
</evidence>
<feature type="region of interest" description="Disordered" evidence="1">
    <location>
        <begin position="81"/>
        <end position="401"/>
    </location>
</feature>
<dbReference type="Proteomes" id="UP000807716">
    <property type="component" value="Unassembled WGS sequence"/>
</dbReference>
<organism evidence="4 5">
    <name type="scientific">Actinomortierella ambigua</name>
    <dbReference type="NCBI Taxonomy" id="1343610"/>
    <lineage>
        <taxon>Eukaryota</taxon>
        <taxon>Fungi</taxon>
        <taxon>Fungi incertae sedis</taxon>
        <taxon>Mucoromycota</taxon>
        <taxon>Mortierellomycotina</taxon>
        <taxon>Mortierellomycetes</taxon>
        <taxon>Mortierellales</taxon>
        <taxon>Mortierellaceae</taxon>
        <taxon>Actinomortierella</taxon>
    </lineage>
</organism>
<dbReference type="GO" id="GO:0030619">
    <property type="term" value="F:U1 snRNA binding"/>
    <property type="evidence" value="ECO:0007669"/>
    <property type="project" value="TreeGrafter"/>
</dbReference>
<accession>A0A9P6U5G6</accession>
<sequence length="516" mass="56716">MRIRLAFEPPLPPYKCWHKVDKHVNTIRDLQHSISDTFDLRAHCKSLRLDLDGFYLVPSSPVDGILQDNDIVIVKRRVKKDRETLPSLSSPSSMKRRRKDRESKSTSKRKKKTKEAKEAATPNGKSKKTTAMIYHTKGVKIDSSDNSDSDNSDSEDETTKTTNSSGSSSDSSSNSESSSSDSDSSSSSSSSTDTSDSDSDSDSEYESPGDKTGEAPSALQMKRQPPKQALAIKAANGTTVVQKQTPPFQGMTRTRKRNERRRLLKTLRQKSEGEQGCANPRQQRLLNHEPKTGTPLEPVSGQARSVSSGASATTPISTSSVLASPTRGPQDKHKGPNVFMTTSELSDRGANRSNPPPKDRSHKAQHNPRSRHVENVSTEPATEASTSTHTAASEGRTKQAVDTQPIDYEALQPLKGAPTVGSRIAYKVLEMSSSYTPVMSEFREAKVLAWDGTTRMAEVQLAPRFRPVIEYEDDGQPVLGKFEIFDQEDFERLQAGLVQLDMNSVSDCRLVEASSQ</sequence>
<feature type="domain" description="Coilin tudor" evidence="3">
    <location>
        <begin position="404"/>
        <end position="513"/>
    </location>
</feature>
<dbReference type="EMBL" id="JAAAJB010000249">
    <property type="protein sequence ID" value="KAG0260416.1"/>
    <property type="molecule type" value="Genomic_DNA"/>
</dbReference>
<gene>
    <name evidence="4" type="ORF">DFQ27_003532</name>
</gene>
<feature type="compositionally biased region" description="Low complexity" evidence="1">
    <location>
        <begin position="377"/>
        <end position="394"/>
    </location>
</feature>
<dbReference type="GO" id="GO:0000387">
    <property type="term" value="P:spliceosomal snRNP assembly"/>
    <property type="evidence" value="ECO:0007669"/>
    <property type="project" value="TreeGrafter"/>
</dbReference>
<evidence type="ECO:0000256" key="1">
    <source>
        <dbReference type="SAM" id="MobiDB-lite"/>
    </source>
</evidence>
<feature type="compositionally biased region" description="Acidic residues" evidence="1">
    <location>
        <begin position="195"/>
        <end position="207"/>
    </location>
</feature>
<evidence type="ECO:0000259" key="2">
    <source>
        <dbReference type="Pfam" id="PF15862"/>
    </source>
</evidence>
<dbReference type="GO" id="GO:0030620">
    <property type="term" value="F:U2 snRNA binding"/>
    <property type="evidence" value="ECO:0007669"/>
    <property type="project" value="TreeGrafter"/>
</dbReference>
<evidence type="ECO:0000259" key="3">
    <source>
        <dbReference type="Pfam" id="PF23086"/>
    </source>
</evidence>
<keyword evidence="5" id="KW-1185">Reference proteome</keyword>
<feature type="compositionally biased region" description="Polar residues" evidence="1">
    <location>
        <begin position="236"/>
        <end position="247"/>
    </location>
</feature>
<feature type="compositionally biased region" description="Acidic residues" evidence="1">
    <location>
        <begin position="145"/>
        <end position="156"/>
    </location>
</feature>
<protein>
    <recommendedName>
        <fullName evidence="6">Coilin</fullName>
    </recommendedName>
</protein>
<feature type="compositionally biased region" description="Polar residues" evidence="1">
    <location>
        <begin position="302"/>
        <end position="323"/>
    </location>
</feature>
<reference evidence="4" key="1">
    <citation type="journal article" date="2020" name="Fungal Divers.">
        <title>Resolving the Mortierellaceae phylogeny through synthesis of multi-gene phylogenetics and phylogenomics.</title>
        <authorList>
            <person name="Vandepol N."/>
            <person name="Liber J."/>
            <person name="Desiro A."/>
            <person name="Na H."/>
            <person name="Kennedy M."/>
            <person name="Barry K."/>
            <person name="Grigoriev I.V."/>
            <person name="Miller A.N."/>
            <person name="O'Donnell K."/>
            <person name="Stajich J.E."/>
            <person name="Bonito G."/>
        </authorList>
    </citation>
    <scope>NUCLEOTIDE SEQUENCE</scope>
    <source>
        <strain evidence="4">BC1065</strain>
    </source>
</reference>
<feature type="domain" description="Coilin N-terminal" evidence="2">
    <location>
        <begin position="1"/>
        <end position="128"/>
    </location>
</feature>
<feature type="compositionally biased region" description="Basic residues" evidence="1">
    <location>
        <begin position="360"/>
        <end position="370"/>
    </location>
</feature>
<dbReference type="Pfam" id="PF15862">
    <property type="entry name" value="Coilin_N"/>
    <property type="match status" value="1"/>
</dbReference>
<dbReference type="AlphaFoldDB" id="A0A9P6U5G6"/>
<evidence type="ECO:0000313" key="5">
    <source>
        <dbReference type="Proteomes" id="UP000807716"/>
    </source>
</evidence>
<proteinExistence type="predicted"/>
<dbReference type="InterPro" id="IPR024822">
    <property type="entry name" value="Coilin"/>
</dbReference>
<dbReference type="Pfam" id="PF23086">
    <property type="entry name" value="Tudor_Coilin"/>
    <property type="match status" value="1"/>
</dbReference>
<dbReference type="GO" id="GO:0015030">
    <property type="term" value="C:Cajal body"/>
    <property type="evidence" value="ECO:0007669"/>
    <property type="project" value="TreeGrafter"/>
</dbReference>
<evidence type="ECO:0008006" key="6">
    <source>
        <dbReference type="Google" id="ProtNLM"/>
    </source>
</evidence>
<feature type="compositionally biased region" description="Low complexity" evidence="1">
    <location>
        <begin position="160"/>
        <end position="194"/>
    </location>
</feature>
<dbReference type="PANTHER" id="PTHR15197:SF0">
    <property type="entry name" value="COILIN"/>
    <property type="match status" value="1"/>
</dbReference>
<dbReference type="OrthoDB" id="74813at2759"/>